<dbReference type="PANTHER" id="PTHR21845">
    <property type="entry name" value="TRANSMEMBRANE ANCHOR PROTEIN 1"/>
    <property type="match status" value="1"/>
</dbReference>
<protein>
    <recommendedName>
        <fullName evidence="3">Matrix-remodeling-associated protein 7 helical domain-containing protein</fullName>
    </recommendedName>
</protein>
<dbReference type="EMBL" id="VFJC01000013">
    <property type="protein sequence ID" value="KAB5555820.1"/>
    <property type="molecule type" value="Genomic_DNA"/>
</dbReference>
<dbReference type="Pfam" id="PF25473">
    <property type="entry name" value="MXRA7_helical"/>
    <property type="match status" value="1"/>
</dbReference>
<dbReference type="Proteomes" id="UP000327468">
    <property type="component" value="Chromosome 12"/>
</dbReference>
<keyword evidence="5" id="KW-1185">Reference proteome</keyword>
<evidence type="ECO:0000313" key="5">
    <source>
        <dbReference type="Proteomes" id="UP000327468"/>
    </source>
</evidence>
<proteinExistence type="predicted"/>
<dbReference type="InterPro" id="IPR026622">
    <property type="entry name" value="Mxra7"/>
</dbReference>
<feature type="compositionally biased region" description="Acidic residues" evidence="1">
    <location>
        <begin position="101"/>
        <end position="110"/>
    </location>
</feature>
<feature type="region of interest" description="Disordered" evidence="1">
    <location>
        <begin position="37"/>
        <end position="129"/>
    </location>
</feature>
<sequence length="194" mass="21803">MDASMDMWAIWLSVVFTIIAGFLTAVLFGKNKSVSVKTDASPGEAFPPCKEQEESTDSSKVGKHFTGLSEPQTESECTAQTTEDLPDEPRASNQQELVGDQCEEAESENDESSHSASVNRMCEDDDKDQALRYMPGVLRTSQLEKMMSKEELEEEQRVQQEQLAAIFKLLKENQDTFGEVTEKDMEEQLKLYSI</sequence>
<dbReference type="AlphaFoldDB" id="A0A5N5MKY2"/>
<keyword evidence="2" id="KW-0812">Transmembrane</keyword>
<keyword evidence="2" id="KW-1133">Transmembrane helix</keyword>
<feature type="transmembrane region" description="Helical" evidence="2">
    <location>
        <begin position="6"/>
        <end position="28"/>
    </location>
</feature>
<organism evidence="4 5">
    <name type="scientific">Pangasianodon hypophthalmus</name>
    <name type="common">Striped catfish</name>
    <name type="synonym">Helicophagus hypophthalmus</name>
    <dbReference type="NCBI Taxonomy" id="310915"/>
    <lineage>
        <taxon>Eukaryota</taxon>
        <taxon>Metazoa</taxon>
        <taxon>Chordata</taxon>
        <taxon>Craniata</taxon>
        <taxon>Vertebrata</taxon>
        <taxon>Euteleostomi</taxon>
        <taxon>Actinopterygii</taxon>
        <taxon>Neopterygii</taxon>
        <taxon>Teleostei</taxon>
        <taxon>Ostariophysi</taxon>
        <taxon>Siluriformes</taxon>
        <taxon>Pangasiidae</taxon>
        <taxon>Pangasianodon</taxon>
    </lineage>
</organism>
<evidence type="ECO:0000256" key="1">
    <source>
        <dbReference type="SAM" id="MobiDB-lite"/>
    </source>
</evidence>
<keyword evidence="2" id="KW-0472">Membrane</keyword>
<comment type="caution">
    <text evidence="4">The sequence shown here is derived from an EMBL/GenBank/DDBJ whole genome shotgun (WGS) entry which is preliminary data.</text>
</comment>
<gene>
    <name evidence="4" type="ORF">PHYPO_G00038520</name>
</gene>
<evidence type="ECO:0000259" key="3">
    <source>
        <dbReference type="Pfam" id="PF25473"/>
    </source>
</evidence>
<evidence type="ECO:0000313" key="4">
    <source>
        <dbReference type="EMBL" id="KAB5555820.1"/>
    </source>
</evidence>
<dbReference type="InterPro" id="IPR057534">
    <property type="entry name" value="MXRA7_helical"/>
</dbReference>
<evidence type="ECO:0000256" key="2">
    <source>
        <dbReference type="SAM" id="Phobius"/>
    </source>
</evidence>
<reference evidence="4 5" key="1">
    <citation type="submission" date="2019-06" db="EMBL/GenBank/DDBJ databases">
        <title>A chromosome-scale genome assembly of the striped catfish, Pangasianodon hypophthalmus.</title>
        <authorList>
            <person name="Wen M."/>
            <person name="Zahm M."/>
            <person name="Roques C."/>
            <person name="Cabau C."/>
            <person name="Klopp C."/>
            <person name="Donnadieu C."/>
            <person name="Jouanno E."/>
            <person name="Avarre J.-C."/>
            <person name="Campet M."/>
            <person name="Ha T.T.T."/>
            <person name="Dugue R."/>
            <person name="Lampietro C."/>
            <person name="Louis A."/>
            <person name="Herpin A."/>
            <person name="Echchiki A."/>
            <person name="Berthelot C."/>
            <person name="Parey E."/>
            <person name="Roest-Crollius H."/>
            <person name="Braasch I."/>
            <person name="Postlethwait J."/>
            <person name="Bobe J."/>
            <person name="Montfort J."/>
            <person name="Bouchez O."/>
            <person name="Begum T."/>
            <person name="Schartl M."/>
            <person name="Guiguen Y."/>
        </authorList>
    </citation>
    <scope>NUCLEOTIDE SEQUENCE [LARGE SCALE GENOMIC DNA]</scope>
    <source>
        <strain evidence="4 5">Indonesia</strain>
        <tissue evidence="4">Blood</tissue>
    </source>
</reference>
<name>A0A5N5MKY2_PANHP</name>
<accession>A0A5N5MKY2</accession>
<dbReference type="PANTHER" id="PTHR21845:SF2">
    <property type="entry name" value="MATRIX-REMODELING-ASSOCIATED PROTEIN 7"/>
    <property type="match status" value="1"/>
</dbReference>
<feature type="domain" description="Matrix-remodeling-associated protein 7 helical" evidence="3">
    <location>
        <begin position="134"/>
        <end position="194"/>
    </location>
</feature>
<feature type="compositionally biased region" description="Polar residues" evidence="1">
    <location>
        <begin position="69"/>
        <end position="83"/>
    </location>
</feature>